<dbReference type="Gene3D" id="3.90.76.10">
    <property type="entry name" value="Dipeptide-binding Protein, Domain 1"/>
    <property type="match status" value="1"/>
</dbReference>
<dbReference type="InterPro" id="IPR006311">
    <property type="entry name" value="TAT_signal"/>
</dbReference>
<evidence type="ECO:0000313" key="7">
    <source>
        <dbReference type="Proteomes" id="UP000593594"/>
    </source>
</evidence>
<dbReference type="SUPFAM" id="SSF53850">
    <property type="entry name" value="Periplasmic binding protein-like II"/>
    <property type="match status" value="1"/>
</dbReference>
<evidence type="ECO:0000256" key="3">
    <source>
        <dbReference type="ARBA" id="ARBA00022448"/>
    </source>
</evidence>
<dbReference type="AlphaFoldDB" id="A0A7S8C3V2"/>
<reference evidence="6 7" key="1">
    <citation type="submission" date="2020-06" db="EMBL/GenBank/DDBJ databases">
        <title>Genome sequence of 2 isolates from Red Sea Mangroves.</title>
        <authorList>
            <person name="Sefrji F."/>
            <person name="Michoud G."/>
            <person name="Merlino G."/>
            <person name="Daffonchio D."/>
        </authorList>
    </citation>
    <scope>NUCLEOTIDE SEQUENCE [LARGE SCALE GENOMIC DNA]</scope>
    <source>
        <strain evidence="6 7">R1DC25</strain>
    </source>
</reference>
<dbReference type="Gene3D" id="3.40.190.10">
    <property type="entry name" value="Periplasmic binding protein-like II"/>
    <property type="match status" value="1"/>
</dbReference>
<dbReference type="EMBL" id="CP058214">
    <property type="protein sequence ID" value="QPC42879.1"/>
    <property type="molecule type" value="Genomic_DNA"/>
</dbReference>
<dbReference type="InterPro" id="IPR039424">
    <property type="entry name" value="SBP_5"/>
</dbReference>
<feature type="domain" description="Solute-binding protein family 5" evidence="5">
    <location>
        <begin position="95"/>
        <end position="448"/>
    </location>
</feature>
<dbReference type="InterPro" id="IPR000914">
    <property type="entry name" value="SBP_5_dom"/>
</dbReference>
<evidence type="ECO:0000256" key="4">
    <source>
        <dbReference type="ARBA" id="ARBA00022729"/>
    </source>
</evidence>
<keyword evidence="3" id="KW-0813">Transport</keyword>
<accession>A0A7S8C3V2</accession>
<dbReference type="PANTHER" id="PTHR30290:SF10">
    <property type="entry name" value="PERIPLASMIC OLIGOPEPTIDE-BINDING PROTEIN-RELATED"/>
    <property type="match status" value="1"/>
</dbReference>
<proteinExistence type="inferred from homology"/>
<dbReference type="GO" id="GO:0030288">
    <property type="term" value="C:outer membrane-bounded periplasmic space"/>
    <property type="evidence" value="ECO:0007669"/>
    <property type="project" value="UniProtKB-ARBA"/>
</dbReference>
<dbReference type="CDD" id="cd08503">
    <property type="entry name" value="PBP2_NikA_DppA_OppA_like_17"/>
    <property type="match status" value="1"/>
</dbReference>
<evidence type="ECO:0000313" key="6">
    <source>
        <dbReference type="EMBL" id="QPC42879.1"/>
    </source>
</evidence>
<organism evidence="6 7">
    <name type="scientific">Kaustia mangrovi</name>
    <dbReference type="NCBI Taxonomy" id="2593653"/>
    <lineage>
        <taxon>Bacteria</taxon>
        <taxon>Pseudomonadati</taxon>
        <taxon>Pseudomonadota</taxon>
        <taxon>Alphaproteobacteria</taxon>
        <taxon>Hyphomicrobiales</taxon>
        <taxon>Parvibaculaceae</taxon>
        <taxon>Kaustia</taxon>
    </lineage>
</organism>
<sequence length="531" mass="58130">MSEYETLKALARSGAISRREFIVAAAAAGVTTAAASTMFSGAAKAAPSKGGHFKMGIGAGSTTDSLDPATYLDTYMQSVGHSVHGYLTEVSNTGELIGALAQDWEASPDAKVWTFTLRDGVTFHNGKTLEAGDVVASINHHRGEDSKSAAKGIVDPIEDIKADGKAKVVFTLKGGNADFPFLMSDYHLAIMPSKDGKVEDPSSGVGCGAFVLENIEYGVKANVTRNPDYWKEGRGWFDSVEFLAIKDVAARTNALSTGEIHAMDRCDLKTVHLLKRNPNVDVLSVTGSQHYTVPMLVDVAPFDDVNVRLALKYGVDREKLVETILRGYGEVGNDHPISPNDRYFAKDLEQRQYDPDKAKYHLKQAGLDSLSVNLSASDAAFAGAVDAAVLYREHAAPAGIDINVVREPSDGYWENVWMKKPWCMCYWSGRPTPDWMFSQAYAADANWNDTHWMNPRFNELLVAARSELDEAKRGEMYAEMQGLVRDDGGTVVPMFASYVNALAKTVGHDEIGTNWDMDGLRAAERWWFKET</sequence>
<protein>
    <submittedName>
        <fullName evidence="6">ABC transporter substrate-binding protein</fullName>
    </submittedName>
</protein>
<dbReference type="Gene3D" id="3.10.105.10">
    <property type="entry name" value="Dipeptide-binding Protein, Domain 3"/>
    <property type="match status" value="1"/>
</dbReference>
<dbReference type="GO" id="GO:1904680">
    <property type="term" value="F:peptide transmembrane transporter activity"/>
    <property type="evidence" value="ECO:0007669"/>
    <property type="project" value="TreeGrafter"/>
</dbReference>
<dbReference type="PROSITE" id="PS51318">
    <property type="entry name" value="TAT"/>
    <property type="match status" value="1"/>
</dbReference>
<name>A0A7S8C3V2_9HYPH</name>
<evidence type="ECO:0000259" key="5">
    <source>
        <dbReference type="Pfam" id="PF00496"/>
    </source>
</evidence>
<dbReference type="GO" id="GO:0015833">
    <property type="term" value="P:peptide transport"/>
    <property type="evidence" value="ECO:0007669"/>
    <property type="project" value="TreeGrafter"/>
</dbReference>
<evidence type="ECO:0000256" key="2">
    <source>
        <dbReference type="ARBA" id="ARBA00005695"/>
    </source>
</evidence>
<dbReference type="GO" id="GO:0043190">
    <property type="term" value="C:ATP-binding cassette (ABC) transporter complex"/>
    <property type="evidence" value="ECO:0007669"/>
    <property type="project" value="InterPro"/>
</dbReference>
<dbReference type="PANTHER" id="PTHR30290">
    <property type="entry name" value="PERIPLASMIC BINDING COMPONENT OF ABC TRANSPORTER"/>
    <property type="match status" value="1"/>
</dbReference>
<comment type="subcellular location">
    <subcellularLocation>
        <location evidence="1">Periplasm</location>
    </subcellularLocation>
</comment>
<keyword evidence="4" id="KW-0732">Signal</keyword>
<dbReference type="InterPro" id="IPR019546">
    <property type="entry name" value="TAT_signal_bac_arc"/>
</dbReference>
<dbReference type="Proteomes" id="UP000593594">
    <property type="component" value="Chromosome"/>
</dbReference>
<dbReference type="RefSeq" id="WP_213164119.1">
    <property type="nucleotide sequence ID" value="NZ_CP058214.1"/>
</dbReference>
<comment type="similarity">
    <text evidence="2">Belongs to the bacterial solute-binding protein 5 family.</text>
</comment>
<dbReference type="Pfam" id="PF00496">
    <property type="entry name" value="SBP_bac_5"/>
    <property type="match status" value="1"/>
</dbReference>
<keyword evidence="7" id="KW-1185">Reference proteome</keyword>
<dbReference type="KEGG" id="kmn:HW532_09370"/>
<dbReference type="NCBIfam" id="TIGR01409">
    <property type="entry name" value="TAT_signal_seq"/>
    <property type="match status" value="1"/>
</dbReference>
<gene>
    <name evidence="6" type="ORF">HW532_09370</name>
</gene>
<dbReference type="InterPro" id="IPR030678">
    <property type="entry name" value="Peptide/Ni-bd"/>
</dbReference>
<dbReference type="PIRSF" id="PIRSF002741">
    <property type="entry name" value="MppA"/>
    <property type="match status" value="1"/>
</dbReference>
<evidence type="ECO:0000256" key="1">
    <source>
        <dbReference type="ARBA" id="ARBA00004418"/>
    </source>
</evidence>